<dbReference type="GO" id="GO:0006355">
    <property type="term" value="P:regulation of DNA-templated transcription"/>
    <property type="evidence" value="ECO:0007669"/>
    <property type="project" value="InterPro"/>
</dbReference>
<dbReference type="CDD" id="cd01949">
    <property type="entry name" value="GGDEF"/>
    <property type="match status" value="1"/>
</dbReference>
<dbReference type="PROSITE" id="PS50112">
    <property type="entry name" value="PAS"/>
    <property type="match status" value="2"/>
</dbReference>
<dbReference type="Pfam" id="PF00989">
    <property type="entry name" value="PAS"/>
    <property type="match status" value="1"/>
</dbReference>
<dbReference type="NCBIfam" id="TIGR00254">
    <property type="entry name" value="GGDEF"/>
    <property type="match status" value="1"/>
</dbReference>
<dbReference type="SMART" id="SM00091">
    <property type="entry name" value="PAS"/>
    <property type="match status" value="2"/>
</dbReference>
<dbReference type="InterPro" id="IPR001610">
    <property type="entry name" value="PAC"/>
</dbReference>
<proteinExistence type="predicted"/>
<dbReference type="InterPro" id="IPR000160">
    <property type="entry name" value="GGDEF_dom"/>
</dbReference>
<dbReference type="CDD" id="cd00130">
    <property type="entry name" value="PAS"/>
    <property type="match status" value="1"/>
</dbReference>
<dbReference type="PANTHER" id="PTHR44757:SF2">
    <property type="entry name" value="BIOFILM ARCHITECTURE MAINTENANCE PROTEIN MBAA"/>
    <property type="match status" value="1"/>
</dbReference>
<dbReference type="Gene3D" id="3.30.450.20">
    <property type="entry name" value="PAS domain"/>
    <property type="match status" value="2"/>
</dbReference>
<dbReference type="InterPro" id="IPR035965">
    <property type="entry name" value="PAS-like_dom_sf"/>
</dbReference>
<dbReference type="InterPro" id="IPR029787">
    <property type="entry name" value="Nucleotide_cyclase"/>
</dbReference>
<dbReference type="InterPro" id="IPR000700">
    <property type="entry name" value="PAS-assoc_C"/>
</dbReference>
<feature type="domain" description="GGDEF" evidence="3">
    <location>
        <begin position="290"/>
        <end position="416"/>
    </location>
</feature>
<dbReference type="InterPro" id="IPR013767">
    <property type="entry name" value="PAS_fold"/>
</dbReference>
<dbReference type="InterPro" id="IPR052155">
    <property type="entry name" value="Biofilm_reg_signaling"/>
</dbReference>
<dbReference type="Pfam" id="PF00990">
    <property type="entry name" value="GGDEF"/>
    <property type="match status" value="1"/>
</dbReference>
<dbReference type="AlphaFoldDB" id="K6DVG2"/>
<evidence type="ECO:0000259" key="1">
    <source>
        <dbReference type="PROSITE" id="PS50112"/>
    </source>
</evidence>
<comment type="caution">
    <text evidence="4">The sequence shown here is derived from an EMBL/GenBank/DDBJ whole genome shotgun (WGS) entry which is preliminary data.</text>
</comment>
<dbReference type="EMBL" id="AJLR01000113">
    <property type="protein sequence ID" value="EKN64821.1"/>
    <property type="molecule type" value="Genomic_DNA"/>
</dbReference>
<dbReference type="PANTHER" id="PTHR44757">
    <property type="entry name" value="DIGUANYLATE CYCLASE DGCP"/>
    <property type="match status" value="1"/>
</dbReference>
<dbReference type="SMART" id="SM00086">
    <property type="entry name" value="PAC"/>
    <property type="match status" value="2"/>
</dbReference>
<dbReference type="PROSITE" id="PS50113">
    <property type="entry name" value="PAC"/>
    <property type="match status" value="2"/>
</dbReference>
<dbReference type="Gene3D" id="3.30.70.270">
    <property type="match status" value="1"/>
</dbReference>
<keyword evidence="5" id="KW-1185">Reference proteome</keyword>
<gene>
    <name evidence="4" type="ORF">BAZO_12554</name>
</gene>
<protein>
    <submittedName>
        <fullName evidence="4">Diguanylate cyclase</fullName>
    </submittedName>
</protein>
<feature type="domain" description="PAS" evidence="1">
    <location>
        <begin position="137"/>
        <end position="196"/>
    </location>
</feature>
<sequence>MEENIQTRTDLRTDEERFRMLVEHVSDWIWEVDENGIYTYASPRIYDILGYLPSEVLGKTPFDLMEEGEAKRIAPIFEYHVSNKLPIKNLENINLHRDGHEVILETSGSPILNTEGKCVGYRGMDRDITERKQIERRQQQLLGIIEASPDFIATFDIAGNSFYYNPAARKLLSINENAAFNEAVMERWVTDLLKTEGIPTAIENGHWKGESAILKDDGTSIPVSQMIVAHKSESGAVEFLSTIAHDITERKELEKVIYNQAHYDPLTNLPNRRFLQKKWAELMGTFKIPKKVAVLFMDLDNFKYINDTLGHEFGDRLLKVAASQLEVFVEENDFVCRYGGDEFVLIFNNIEKDFEVQEKAEQLIESFHEPFGIDGHLIKVTGSIGISIFPDDGFELDTLIKKADNAMYKIKRNGKK</sequence>
<dbReference type="STRING" id="1131731.BAZO_12554"/>
<evidence type="ECO:0000259" key="3">
    <source>
        <dbReference type="PROSITE" id="PS50887"/>
    </source>
</evidence>
<dbReference type="SUPFAM" id="SSF55073">
    <property type="entry name" value="Nucleotide cyclase"/>
    <property type="match status" value="1"/>
</dbReference>
<dbReference type="SMART" id="SM00267">
    <property type="entry name" value="GGDEF"/>
    <property type="match status" value="1"/>
</dbReference>
<accession>K6DVG2</accession>
<dbReference type="NCBIfam" id="TIGR00229">
    <property type="entry name" value="sensory_box"/>
    <property type="match status" value="2"/>
</dbReference>
<dbReference type="PATRIC" id="fig|1131731.3.peg.2573"/>
<dbReference type="InterPro" id="IPR000014">
    <property type="entry name" value="PAS"/>
</dbReference>
<feature type="domain" description="PAC" evidence="2">
    <location>
        <begin position="88"/>
        <end position="140"/>
    </location>
</feature>
<evidence type="ECO:0000259" key="2">
    <source>
        <dbReference type="PROSITE" id="PS50113"/>
    </source>
</evidence>
<dbReference type="InterPro" id="IPR013656">
    <property type="entry name" value="PAS_4"/>
</dbReference>
<dbReference type="SUPFAM" id="SSF55785">
    <property type="entry name" value="PYP-like sensor domain (PAS domain)"/>
    <property type="match status" value="2"/>
</dbReference>
<evidence type="ECO:0000313" key="5">
    <source>
        <dbReference type="Proteomes" id="UP000006315"/>
    </source>
</evidence>
<feature type="domain" description="PAC" evidence="2">
    <location>
        <begin position="207"/>
        <end position="259"/>
    </location>
</feature>
<dbReference type="RefSeq" id="WP_003331881.1">
    <property type="nucleotide sequence ID" value="NZ_AJLR01000113.1"/>
</dbReference>
<feature type="domain" description="PAS" evidence="1">
    <location>
        <begin position="14"/>
        <end position="84"/>
    </location>
</feature>
<dbReference type="PROSITE" id="PS50887">
    <property type="entry name" value="GGDEF"/>
    <property type="match status" value="1"/>
</dbReference>
<reference evidence="4 5" key="1">
    <citation type="journal article" date="2012" name="Front. Microbiol.">
        <title>Redundancy and modularity in membrane-associated dissimilatory nitrate reduction in Bacillus.</title>
        <authorList>
            <person name="Heylen K."/>
            <person name="Keltjens J."/>
        </authorList>
    </citation>
    <scope>NUCLEOTIDE SEQUENCE [LARGE SCALE GENOMIC DNA]</scope>
    <source>
        <strain evidence="4 5">LMG 9581</strain>
    </source>
</reference>
<name>K6DVG2_SCHAZ</name>
<dbReference type="Pfam" id="PF08448">
    <property type="entry name" value="PAS_4"/>
    <property type="match status" value="1"/>
</dbReference>
<dbReference type="Proteomes" id="UP000006315">
    <property type="component" value="Unassembled WGS sequence"/>
</dbReference>
<organism evidence="4 5">
    <name type="scientific">Schinkia azotoformans LMG 9581</name>
    <dbReference type="NCBI Taxonomy" id="1131731"/>
    <lineage>
        <taxon>Bacteria</taxon>
        <taxon>Bacillati</taxon>
        <taxon>Bacillota</taxon>
        <taxon>Bacilli</taxon>
        <taxon>Bacillales</taxon>
        <taxon>Bacillaceae</taxon>
        <taxon>Calidifontibacillus/Schinkia group</taxon>
        <taxon>Schinkia</taxon>
    </lineage>
</organism>
<evidence type="ECO:0000313" key="4">
    <source>
        <dbReference type="EMBL" id="EKN64821.1"/>
    </source>
</evidence>
<dbReference type="InterPro" id="IPR043128">
    <property type="entry name" value="Rev_trsase/Diguanyl_cyclase"/>
</dbReference>